<dbReference type="Proteomes" id="UP000679779">
    <property type="component" value="Unassembled WGS sequence"/>
</dbReference>
<keyword evidence="2 8" id="KW-0645">Protease</keyword>
<dbReference type="RefSeq" id="WP_160040935.1">
    <property type="nucleotide sequence ID" value="NZ_BORQ01000002.1"/>
</dbReference>
<keyword evidence="4 8" id="KW-0378">Hydrolase</keyword>
<gene>
    <name evidence="9" type="primary">yoqW</name>
    <name evidence="9" type="ORF">J2TS6_18030</name>
</gene>
<protein>
    <recommendedName>
        <fullName evidence="8">Abasic site processing protein</fullName>
        <ecNumber evidence="8">3.4.-.-</ecNumber>
    </recommendedName>
</protein>
<dbReference type="SUPFAM" id="SSF143081">
    <property type="entry name" value="BB1717-like"/>
    <property type="match status" value="1"/>
</dbReference>
<evidence type="ECO:0000256" key="6">
    <source>
        <dbReference type="ARBA" id="ARBA00023125"/>
    </source>
</evidence>
<evidence type="ECO:0000256" key="5">
    <source>
        <dbReference type="ARBA" id="ARBA00023124"/>
    </source>
</evidence>
<name>A0A919XDF3_9BACL</name>
<dbReference type="EMBL" id="BORQ01000002">
    <property type="protein sequence ID" value="GIO30662.1"/>
    <property type="molecule type" value="Genomic_DNA"/>
</dbReference>
<keyword evidence="7" id="KW-0456">Lyase</keyword>
<dbReference type="GO" id="GO:0003697">
    <property type="term" value="F:single-stranded DNA binding"/>
    <property type="evidence" value="ECO:0007669"/>
    <property type="project" value="InterPro"/>
</dbReference>
<dbReference type="InterPro" id="IPR036590">
    <property type="entry name" value="SRAP-like"/>
</dbReference>
<evidence type="ECO:0000256" key="4">
    <source>
        <dbReference type="ARBA" id="ARBA00022801"/>
    </source>
</evidence>
<dbReference type="EC" id="3.4.-.-" evidence="8"/>
<keyword evidence="3" id="KW-0227">DNA damage</keyword>
<evidence type="ECO:0000256" key="1">
    <source>
        <dbReference type="ARBA" id="ARBA00008136"/>
    </source>
</evidence>
<keyword evidence="10" id="KW-1185">Reference proteome</keyword>
<keyword evidence="5" id="KW-0190">Covalent protein-DNA linkage</keyword>
<dbReference type="AlphaFoldDB" id="A0A919XDF3"/>
<dbReference type="Gene3D" id="3.90.1680.10">
    <property type="entry name" value="SOS response associated peptidase-like"/>
    <property type="match status" value="1"/>
</dbReference>
<dbReference type="GO" id="GO:0016829">
    <property type="term" value="F:lyase activity"/>
    <property type="evidence" value="ECO:0007669"/>
    <property type="project" value="UniProtKB-KW"/>
</dbReference>
<comment type="caution">
    <text evidence="9">The sequence shown here is derived from an EMBL/GenBank/DDBJ whole genome shotgun (WGS) entry which is preliminary data.</text>
</comment>
<dbReference type="GO" id="GO:0008233">
    <property type="term" value="F:peptidase activity"/>
    <property type="evidence" value="ECO:0007669"/>
    <property type="project" value="UniProtKB-KW"/>
</dbReference>
<sequence>MCGRFTLIVSLEELLLRYELDPGYAVPYHRPQYNIAPTQMVLSIIHDGARLRLGELKWGLVPSWAKDPGIGNRMINARSETLQEKPAYRIPFERKRCLIPADGFYEWKKTDGGKRPYRIKLKSGDLFSMAGLYDIWVQEDGTKLATCTIITTSPNELMKPIHDRMPVILRPEDELRWVKRGAGNPEELQQLLMPYPADEMEAYPVNAAVNSVKNDSPLCIEKSS</sequence>
<evidence type="ECO:0000256" key="3">
    <source>
        <dbReference type="ARBA" id="ARBA00022763"/>
    </source>
</evidence>
<evidence type="ECO:0000313" key="10">
    <source>
        <dbReference type="Proteomes" id="UP000679779"/>
    </source>
</evidence>
<dbReference type="InterPro" id="IPR003738">
    <property type="entry name" value="SRAP"/>
</dbReference>
<dbReference type="GO" id="GO:0106300">
    <property type="term" value="P:protein-DNA covalent cross-linking repair"/>
    <property type="evidence" value="ECO:0007669"/>
    <property type="project" value="InterPro"/>
</dbReference>
<comment type="similarity">
    <text evidence="1 8">Belongs to the SOS response-associated peptidase family.</text>
</comment>
<dbReference type="PANTHER" id="PTHR13604:SF0">
    <property type="entry name" value="ABASIC SITE PROCESSING PROTEIN HMCES"/>
    <property type="match status" value="1"/>
</dbReference>
<reference evidence="9" key="1">
    <citation type="submission" date="2021-03" db="EMBL/GenBank/DDBJ databases">
        <title>Antimicrobial resistance genes in bacteria isolated from Japanese honey, and their potential for conferring macrolide and lincosamide resistance in the American foulbrood pathogen Paenibacillus larvae.</title>
        <authorList>
            <person name="Okamoto M."/>
            <person name="Kumagai M."/>
            <person name="Kanamori H."/>
            <person name="Takamatsu D."/>
        </authorList>
    </citation>
    <scope>NUCLEOTIDE SEQUENCE</scope>
    <source>
        <strain evidence="9">J2TS6</strain>
    </source>
</reference>
<dbReference type="GO" id="GO:0006508">
    <property type="term" value="P:proteolysis"/>
    <property type="evidence" value="ECO:0007669"/>
    <property type="project" value="UniProtKB-KW"/>
</dbReference>
<evidence type="ECO:0000256" key="2">
    <source>
        <dbReference type="ARBA" id="ARBA00022670"/>
    </source>
</evidence>
<evidence type="ECO:0000256" key="8">
    <source>
        <dbReference type="RuleBase" id="RU364100"/>
    </source>
</evidence>
<evidence type="ECO:0000313" key="9">
    <source>
        <dbReference type="EMBL" id="GIO30662.1"/>
    </source>
</evidence>
<keyword evidence="6" id="KW-0238">DNA-binding</keyword>
<dbReference type="PANTHER" id="PTHR13604">
    <property type="entry name" value="DC12-RELATED"/>
    <property type="match status" value="1"/>
</dbReference>
<evidence type="ECO:0000256" key="7">
    <source>
        <dbReference type="ARBA" id="ARBA00023239"/>
    </source>
</evidence>
<dbReference type="Pfam" id="PF02586">
    <property type="entry name" value="SRAP"/>
    <property type="match status" value="1"/>
</dbReference>
<organism evidence="9 10">
    <name type="scientific">Paenibacillus albilobatus</name>
    <dbReference type="NCBI Taxonomy" id="2716884"/>
    <lineage>
        <taxon>Bacteria</taxon>
        <taxon>Bacillati</taxon>
        <taxon>Bacillota</taxon>
        <taxon>Bacilli</taxon>
        <taxon>Bacillales</taxon>
        <taxon>Paenibacillaceae</taxon>
        <taxon>Paenibacillus</taxon>
    </lineage>
</organism>
<accession>A0A919XDF3</accession>
<proteinExistence type="inferred from homology"/>